<dbReference type="Proteomes" id="UP000238196">
    <property type="component" value="Unassembled WGS sequence"/>
</dbReference>
<accession>A0A2S5KL04</accession>
<dbReference type="EMBL" id="PRLP01000121">
    <property type="protein sequence ID" value="PPC74996.1"/>
    <property type="molecule type" value="Genomic_DNA"/>
</dbReference>
<evidence type="ECO:0000313" key="2">
    <source>
        <dbReference type="EMBL" id="PPC74996.1"/>
    </source>
</evidence>
<feature type="non-terminal residue" evidence="2">
    <location>
        <position position="1"/>
    </location>
</feature>
<sequence length="74" mass="7672">VGWWSWVARTMPDNAEAGGGLMVAVVQLSIALGSTIGGLIFDTAGYPSTFVASAGVLLLSACLTWQASRTKVSR</sequence>
<dbReference type="AlphaFoldDB" id="A0A2S5KL04"/>
<name>A0A2S5KL04_9PROT</name>
<dbReference type="InterPro" id="IPR036259">
    <property type="entry name" value="MFS_trans_sf"/>
</dbReference>
<keyword evidence="1" id="KW-0472">Membrane</keyword>
<dbReference type="SUPFAM" id="SSF103473">
    <property type="entry name" value="MFS general substrate transporter"/>
    <property type="match status" value="1"/>
</dbReference>
<proteinExistence type="predicted"/>
<organism evidence="2 3">
    <name type="scientific">Proteobacteria bacterium 228</name>
    <dbReference type="NCBI Taxonomy" id="2083153"/>
    <lineage>
        <taxon>Bacteria</taxon>
        <taxon>Pseudomonadati</taxon>
        <taxon>Pseudomonadota</taxon>
    </lineage>
</organism>
<dbReference type="OrthoDB" id="9812189at2"/>
<dbReference type="Gene3D" id="1.20.1250.20">
    <property type="entry name" value="MFS general substrate transporter like domains"/>
    <property type="match status" value="1"/>
</dbReference>
<evidence type="ECO:0000256" key="1">
    <source>
        <dbReference type="SAM" id="Phobius"/>
    </source>
</evidence>
<gene>
    <name evidence="2" type="ORF">C4K68_22910</name>
</gene>
<feature type="transmembrane region" description="Helical" evidence="1">
    <location>
        <begin position="21"/>
        <end position="41"/>
    </location>
</feature>
<protein>
    <submittedName>
        <fullName evidence="2">MFS transporter</fullName>
    </submittedName>
</protein>
<comment type="caution">
    <text evidence="2">The sequence shown here is derived from an EMBL/GenBank/DDBJ whole genome shotgun (WGS) entry which is preliminary data.</text>
</comment>
<keyword evidence="1" id="KW-1133">Transmembrane helix</keyword>
<evidence type="ECO:0000313" key="3">
    <source>
        <dbReference type="Proteomes" id="UP000238196"/>
    </source>
</evidence>
<reference evidence="2 3" key="1">
    <citation type="submission" date="2018-02" db="EMBL/GenBank/DDBJ databases">
        <title>novel marine gammaproteobacteria from coastal saline agro ecosystem.</title>
        <authorList>
            <person name="Krishnan R."/>
            <person name="Ramesh Kumar N."/>
        </authorList>
    </citation>
    <scope>NUCLEOTIDE SEQUENCE [LARGE SCALE GENOMIC DNA]</scope>
    <source>
        <strain evidence="2 3">228</strain>
    </source>
</reference>
<feature type="transmembrane region" description="Helical" evidence="1">
    <location>
        <begin position="47"/>
        <end position="65"/>
    </location>
</feature>
<keyword evidence="1" id="KW-0812">Transmembrane</keyword>